<gene>
    <name evidence="2" type="ORF">UFOVP835_28</name>
</gene>
<dbReference type="EMBL" id="LR796787">
    <property type="protein sequence ID" value="CAB4166321.1"/>
    <property type="molecule type" value="Genomic_DNA"/>
</dbReference>
<reference evidence="2" key="1">
    <citation type="submission" date="2020-04" db="EMBL/GenBank/DDBJ databases">
        <authorList>
            <person name="Chiriac C."/>
            <person name="Salcher M."/>
            <person name="Ghai R."/>
            <person name="Kavagutti S V."/>
        </authorList>
    </citation>
    <scope>NUCLEOTIDE SEQUENCE</scope>
</reference>
<evidence type="ECO:0000313" key="2">
    <source>
        <dbReference type="EMBL" id="CAB4166321.1"/>
    </source>
</evidence>
<organism evidence="2">
    <name type="scientific">uncultured Caudovirales phage</name>
    <dbReference type="NCBI Taxonomy" id="2100421"/>
    <lineage>
        <taxon>Viruses</taxon>
        <taxon>Duplodnaviria</taxon>
        <taxon>Heunggongvirae</taxon>
        <taxon>Uroviricota</taxon>
        <taxon>Caudoviricetes</taxon>
        <taxon>Peduoviridae</taxon>
        <taxon>Maltschvirus</taxon>
        <taxon>Maltschvirus maltsch</taxon>
    </lineage>
</organism>
<evidence type="ECO:0000259" key="1">
    <source>
        <dbReference type="Pfam" id="PF18602"/>
    </source>
</evidence>
<dbReference type="Gene3D" id="1.10.890.40">
    <property type="match status" value="1"/>
</dbReference>
<dbReference type="InterPro" id="IPR041238">
    <property type="entry name" value="Rap1a"/>
</dbReference>
<protein>
    <recommendedName>
        <fullName evidence="1">Rap1a immunity protein domain-containing protein</fullName>
    </recommendedName>
</protein>
<accession>A0A6J5PA87</accession>
<proteinExistence type="predicted"/>
<dbReference type="Pfam" id="PF18602">
    <property type="entry name" value="Rap1a"/>
    <property type="match status" value="1"/>
</dbReference>
<feature type="domain" description="Rap1a immunity protein" evidence="1">
    <location>
        <begin position="20"/>
        <end position="99"/>
    </location>
</feature>
<sequence>MKKLLAALLFAASAASAQVTGNTLLDNIESNEYMLKSHALGYITGIFQFTRGTAHCSPDGVTFGQARDVVHNYLKIEPKYRHLDGYVIVVVVFGATWPCKGQI</sequence>
<name>A0A6J5PA87_9CAUD</name>